<feature type="transmembrane region" description="Helical" evidence="1">
    <location>
        <begin position="89"/>
        <end position="108"/>
    </location>
</feature>
<evidence type="ECO:0000313" key="2">
    <source>
        <dbReference type="EMBL" id="MPR32463.1"/>
    </source>
</evidence>
<reference evidence="2 3" key="1">
    <citation type="submission" date="2019-10" db="EMBL/GenBank/DDBJ databases">
        <title>Draft Genome Sequence of Cytophagaceae sp. SJW1-29.</title>
        <authorList>
            <person name="Choi A."/>
        </authorList>
    </citation>
    <scope>NUCLEOTIDE SEQUENCE [LARGE SCALE GENOMIC DNA]</scope>
    <source>
        <strain evidence="2 3">SJW1-29</strain>
    </source>
</reference>
<keyword evidence="1" id="KW-1133">Transmembrane helix</keyword>
<protein>
    <recommendedName>
        <fullName evidence="4">Glycosyltransferase RgtA/B/C/D-like domain-containing protein</fullName>
    </recommendedName>
</protein>
<feature type="transmembrane region" description="Helical" evidence="1">
    <location>
        <begin position="329"/>
        <end position="348"/>
    </location>
</feature>
<dbReference type="RefSeq" id="WP_152756943.1">
    <property type="nucleotide sequence ID" value="NZ_WHLY01000002.1"/>
</dbReference>
<accession>A0A7C9BDZ4</accession>
<gene>
    <name evidence="2" type="ORF">GBK04_03655</name>
</gene>
<feature type="transmembrane region" description="Helical" evidence="1">
    <location>
        <begin position="176"/>
        <end position="193"/>
    </location>
</feature>
<keyword evidence="1" id="KW-0472">Membrane</keyword>
<evidence type="ECO:0000313" key="3">
    <source>
        <dbReference type="Proteomes" id="UP000479293"/>
    </source>
</evidence>
<dbReference type="Proteomes" id="UP000479293">
    <property type="component" value="Unassembled WGS sequence"/>
</dbReference>
<evidence type="ECO:0008006" key="4">
    <source>
        <dbReference type="Google" id="ProtNLM"/>
    </source>
</evidence>
<feature type="transmembrane region" description="Helical" evidence="1">
    <location>
        <begin position="235"/>
        <end position="251"/>
    </location>
</feature>
<organism evidence="2 3">
    <name type="scientific">Salmonirosea aquatica</name>
    <dbReference type="NCBI Taxonomy" id="2654236"/>
    <lineage>
        <taxon>Bacteria</taxon>
        <taxon>Pseudomonadati</taxon>
        <taxon>Bacteroidota</taxon>
        <taxon>Cytophagia</taxon>
        <taxon>Cytophagales</taxon>
        <taxon>Spirosomataceae</taxon>
        <taxon>Salmonirosea</taxon>
    </lineage>
</organism>
<dbReference type="EMBL" id="WHLY01000002">
    <property type="protein sequence ID" value="MPR32463.1"/>
    <property type="molecule type" value="Genomic_DNA"/>
</dbReference>
<feature type="transmembrane region" description="Helical" evidence="1">
    <location>
        <begin position="303"/>
        <end position="322"/>
    </location>
</feature>
<proteinExistence type="predicted"/>
<dbReference type="AlphaFoldDB" id="A0A7C9BDZ4"/>
<feature type="transmembrane region" description="Helical" evidence="1">
    <location>
        <begin position="140"/>
        <end position="170"/>
    </location>
</feature>
<keyword evidence="3" id="KW-1185">Reference proteome</keyword>
<feature type="transmembrane region" description="Helical" evidence="1">
    <location>
        <begin position="114"/>
        <end position="133"/>
    </location>
</feature>
<feature type="transmembrane region" description="Helical" evidence="1">
    <location>
        <begin position="213"/>
        <end position="229"/>
    </location>
</feature>
<name>A0A7C9BDZ4_9BACT</name>
<feature type="transmembrane region" description="Helical" evidence="1">
    <location>
        <begin position="62"/>
        <end position="82"/>
    </location>
</feature>
<keyword evidence="1" id="KW-0812">Transmembrane</keyword>
<feature type="transmembrane region" description="Helical" evidence="1">
    <location>
        <begin position="271"/>
        <end position="291"/>
    </location>
</feature>
<comment type="caution">
    <text evidence="2">The sequence shown here is derived from an EMBL/GenBank/DDBJ whole genome shotgun (WGS) entry which is preliminary data.</text>
</comment>
<sequence length="486" mass="56703">MFIYSETLFFADDFHLLKTIVWFQETDSFYEKIALLLQQHNEHRILFPRLLTWLDYRLEGHINWPVLMVLGNMVWCGVLYFLWDAFRTLRLNPWLFLPIPWLLFHPFYYDNLTWTISVLQQSVIVFILAWLVHAFTNRRFLLAIGIVLLGTFTHGNGIFGFAVGIVFLVIYREWRWLGIWLLVALITAFVYFYGFERGQSADFARSLSDPLRLIAYFCTFLGSVTQVFGPHDWPSVAWGAIVFLGIAWFGFPKIYAQYRSGPPLSYFEKMLLGNLLFLGITALLVAVSRSWSATDFLIPPRYAHYSPYITAWFYLVGIAVLARSYIWYWSLPWGILAVLIWLVSYLNYFTTLEYRRDWLRADKANWENYDVFLQYAPSFNRNIRDVYHKAVDRGICYHPSGLPSQLTGASTDSTLALTFERGFSVSQDASGEYREKILRVGNKSNASDTPFLALVAEGQPVVWVPYYRLRNAYRGILRGMDYGKKT</sequence>
<evidence type="ECO:0000256" key="1">
    <source>
        <dbReference type="SAM" id="Phobius"/>
    </source>
</evidence>